<dbReference type="EMBL" id="MF783152">
    <property type="protein sequence ID" value="AXF84182.1"/>
    <property type="molecule type" value="mRNA"/>
</dbReference>
<feature type="chain" id="PRO_5016717234" evidence="2">
    <location>
        <begin position="28"/>
        <end position="110"/>
    </location>
</feature>
<dbReference type="Gene3D" id="2.40.50.40">
    <property type="match status" value="1"/>
</dbReference>
<evidence type="ECO:0000256" key="1">
    <source>
        <dbReference type="ARBA" id="ARBA00022514"/>
    </source>
</evidence>
<feature type="domain" description="Chemokine interleukin-8-like" evidence="3">
    <location>
        <begin position="33"/>
        <end position="88"/>
    </location>
</feature>
<dbReference type="Pfam" id="PF00048">
    <property type="entry name" value="IL8"/>
    <property type="match status" value="1"/>
</dbReference>
<keyword evidence="2" id="KW-0732">Signal</keyword>
<dbReference type="InterPro" id="IPR001811">
    <property type="entry name" value="Chemokine_IL8-like_dom"/>
</dbReference>
<evidence type="ECO:0000259" key="3">
    <source>
        <dbReference type="Pfam" id="PF00048"/>
    </source>
</evidence>
<dbReference type="SUPFAM" id="SSF54117">
    <property type="entry name" value="Interleukin 8-like chemokines"/>
    <property type="match status" value="1"/>
</dbReference>
<dbReference type="GO" id="GO:0008009">
    <property type="term" value="F:chemokine activity"/>
    <property type="evidence" value="ECO:0007669"/>
    <property type="project" value="InterPro"/>
</dbReference>
<dbReference type="AlphaFoldDB" id="A0A345D752"/>
<sequence>MQLNQRMMKSLAAIAVIMSVMIMETNGQIKPVECCKSTSTVKITSNITGFKLQRENPPCVKAVIFFTSEGEMCSHWREKWVMEKVQELRKLQGQQKMNSTVSTPLSASSP</sequence>
<accession>A0A345D752</accession>
<gene>
    <name evidence="4" type="primary">CCL34a.1</name>
</gene>
<dbReference type="GO" id="GO:0006955">
    <property type="term" value="P:immune response"/>
    <property type="evidence" value="ECO:0007669"/>
    <property type="project" value="InterPro"/>
</dbReference>
<evidence type="ECO:0000313" key="4">
    <source>
        <dbReference type="EMBL" id="AXF84182.1"/>
    </source>
</evidence>
<dbReference type="GO" id="GO:0005615">
    <property type="term" value="C:extracellular space"/>
    <property type="evidence" value="ECO:0007669"/>
    <property type="project" value="UniProtKB-KW"/>
</dbReference>
<reference evidence="4" key="1">
    <citation type="submission" date="2017-08" db="EMBL/GenBank/DDBJ databases">
        <title>An investigation of the diversity and expression of chemokine superfamily by teleost fishes grass carp Ctenopharyngodon idella.</title>
        <authorList>
            <person name="Liao Z."/>
            <person name="Su J."/>
        </authorList>
    </citation>
    <scope>NUCLEOTIDE SEQUENCE</scope>
</reference>
<feature type="signal peptide" evidence="2">
    <location>
        <begin position="1"/>
        <end position="27"/>
    </location>
</feature>
<dbReference type="InterPro" id="IPR036048">
    <property type="entry name" value="Interleukin_8-like_sf"/>
</dbReference>
<proteinExistence type="evidence at transcript level"/>
<evidence type="ECO:0000256" key="2">
    <source>
        <dbReference type="SAM" id="SignalP"/>
    </source>
</evidence>
<organism evidence="4">
    <name type="scientific">Ctenopharyngodon idella</name>
    <name type="common">Grass carp</name>
    <name type="synonym">Leuciscus idella</name>
    <dbReference type="NCBI Taxonomy" id="7959"/>
    <lineage>
        <taxon>Eukaryota</taxon>
        <taxon>Metazoa</taxon>
        <taxon>Chordata</taxon>
        <taxon>Craniata</taxon>
        <taxon>Vertebrata</taxon>
        <taxon>Euteleostomi</taxon>
        <taxon>Actinopterygii</taxon>
        <taxon>Neopterygii</taxon>
        <taxon>Teleostei</taxon>
        <taxon>Ostariophysi</taxon>
        <taxon>Cypriniformes</taxon>
        <taxon>Xenocyprididae</taxon>
        <taxon>Xenocypridinae</taxon>
        <taxon>Ctenopharyngodon</taxon>
    </lineage>
</organism>
<keyword evidence="1" id="KW-0202">Cytokine</keyword>
<name>A0A345D752_CTEID</name>
<protein>
    <submittedName>
        <fullName evidence="4">Chemokine ligand 34a</fullName>
    </submittedName>
</protein>